<name>A0A845QAU2_9HYPH</name>
<dbReference type="Proteomes" id="UP000470384">
    <property type="component" value="Unassembled WGS sequence"/>
</dbReference>
<proteinExistence type="inferred from homology"/>
<dbReference type="NCBIfam" id="TIGR00732">
    <property type="entry name" value="dprA"/>
    <property type="match status" value="1"/>
</dbReference>
<dbReference type="GeneID" id="300654457"/>
<evidence type="ECO:0000313" key="5">
    <source>
        <dbReference type="Proteomes" id="UP000470384"/>
    </source>
</evidence>
<dbReference type="Gene3D" id="1.10.10.10">
    <property type="entry name" value="Winged helix-like DNA-binding domain superfamily/Winged helix DNA-binding domain"/>
    <property type="match status" value="1"/>
</dbReference>
<keyword evidence="5" id="KW-1185">Reference proteome</keyword>
<organism evidence="4 5">
    <name type="scientific">Pyruvatibacter mobilis</name>
    <dbReference type="NCBI Taxonomy" id="1712261"/>
    <lineage>
        <taxon>Bacteria</taxon>
        <taxon>Pseudomonadati</taxon>
        <taxon>Pseudomonadota</taxon>
        <taxon>Alphaproteobacteria</taxon>
        <taxon>Hyphomicrobiales</taxon>
        <taxon>Parvibaculaceae</taxon>
        <taxon>Pyruvatibacter</taxon>
    </lineage>
</organism>
<dbReference type="SUPFAM" id="SSF102405">
    <property type="entry name" value="MCP/YpsA-like"/>
    <property type="match status" value="1"/>
</dbReference>
<dbReference type="Gene3D" id="3.40.50.450">
    <property type="match status" value="1"/>
</dbReference>
<feature type="domain" description="DprA winged helix" evidence="3">
    <location>
        <begin position="312"/>
        <end position="370"/>
    </location>
</feature>
<dbReference type="Pfam" id="PF02481">
    <property type="entry name" value="DNA_processg_A"/>
    <property type="match status" value="1"/>
</dbReference>
<evidence type="ECO:0000256" key="1">
    <source>
        <dbReference type="ARBA" id="ARBA00006525"/>
    </source>
</evidence>
<sequence length="375" mass="39298">MASVSFGPPADDRDLIDWLRLIRTPNIGPQTFWSLLSRYGSAAKAIENAPSLAARVRGGKPLRLTPEKDAERERDRVARYGASLVPLGDPAYPTLLAEVDAPPPILTCLGSSAIAGTNTVGIVGARNASAAGRKMATMMAEGLGAQGITIASGLARGIDTQAHHASLASGTIAVMAGGIDHIYPRENESLYRAIAERGAVITEMPFGAEPVARYFPRRNRLISGMSVAIVVIEAAQRSGSLITARFAAEQGRDVFAVPGSPLDQRARGTNDLIRNGAVLVQSAEDVLEGLDGRFAMPAADLFDHGSASRQVPDDETAPTEAGYEKVLELLGPSPVPLDDLARLSGISISTLSAVILELELAGKAKRHPGGVVSSV</sequence>
<reference evidence="4 5" key="1">
    <citation type="journal article" date="2016" name="Int. J. Syst. Evol. Microbiol.">
        <title>Pyruvatibacter mobilis gen. nov., sp. nov., a marine bacterium from the culture broth of Picochlorum sp. 122.</title>
        <authorList>
            <person name="Wang G."/>
            <person name="Tang M."/>
            <person name="Wu H."/>
            <person name="Dai S."/>
            <person name="Li T."/>
            <person name="Chen C."/>
            <person name="He H."/>
            <person name="Fan J."/>
            <person name="Xiang W."/>
            <person name="Li X."/>
        </authorList>
    </citation>
    <scope>NUCLEOTIDE SEQUENCE [LARGE SCALE GENOMIC DNA]</scope>
    <source>
        <strain evidence="4 5">GYP-11</strain>
    </source>
</reference>
<dbReference type="InterPro" id="IPR041614">
    <property type="entry name" value="DprA_WH"/>
</dbReference>
<gene>
    <name evidence="4" type="primary">dprA</name>
    <name evidence="4" type="ORF">GTQ45_08415</name>
</gene>
<dbReference type="InterPro" id="IPR036388">
    <property type="entry name" value="WH-like_DNA-bd_sf"/>
</dbReference>
<feature type="domain" description="Smf/DprA SLOG" evidence="2">
    <location>
        <begin position="85"/>
        <end position="290"/>
    </location>
</feature>
<dbReference type="EMBL" id="WXYQ01000006">
    <property type="protein sequence ID" value="NBG95755.1"/>
    <property type="molecule type" value="Genomic_DNA"/>
</dbReference>
<dbReference type="InterPro" id="IPR003488">
    <property type="entry name" value="DprA"/>
</dbReference>
<dbReference type="PANTHER" id="PTHR43022">
    <property type="entry name" value="PROTEIN SMF"/>
    <property type="match status" value="1"/>
</dbReference>
<evidence type="ECO:0000259" key="3">
    <source>
        <dbReference type="Pfam" id="PF17782"/>
    </source>
</evidence>
<dbReference type="Pfam" id="PF17782">
    <property type="entry name" value="WHD_DprA"/>
    <property type="match status" value="1"/>
</dbReference>
<dbReference type="Pfam" id="PF21102">
    <property type="entry name" value="DprA_N"/>
    <property type="match status" value="1"/>
</dbReference>
<dbReference type="AlphaFoldDB" id="A0A845QAU2"/>
<protein>
    <submittedName>
        <fullName evidence="4">DNA-protecting protein DprA</fullName>
    </submittedName>
</protein>
<dbReference type="GO" id="GO:0009294">
    <property type="term" value="P:DNA-mediated transformation"/>
    <property type="evidence" value="ECO:0007669"/>
    <property type="project" value="InterPro"/>
</dbReference>
<dbReference type="OrthoDB" id="9785707at2"/>
<comment type="caution">
    <text evidence="4">The sequence shown here is derived from an EMBL/GenBank/DDBJ whole genome shotgun (WGS) entry which is preliminary data.</text>
</comment>
<evidence type="ECO:0000313" key="4">
    <source>
        <dbReference type="EMBL" id="NBG95755.1"/>
    </source>
</evidence>
<dbReference type="InterPro" id="IPR057666">
    <property type="entry name" value="DrpA_SLOG"/>
</dbReference>
<comment type="similarity">
    <text evidence="1">Belongs to the DprA/Smf family.</text>
</comment>
<dbReference type="PANTHER" id="PTHR43022:SF1">
    <property type="entry name" value="PROTEIN SMF"/>
    <property type="match status" value="1"/>
</dbReference>
<dbReference type="RefSeq" id="WP_160587664.1">
    <property type="nucleotide sequence ID" value="NZ_BMHN01000001.1"/>
</dbReference>
<evidence type="ECO:0000259" key="2">
    <source>
        <dbReference type="Pfam" id="PF02481"/>
    </source>
</evidence>
<accession>A0A845QAU2</accession>